<evidence type="ECO:0000313" key="1">
    <source>
        <dbReference type="EMBL" id="KKN72278.1"/>
    </source>
</evidence>
<comment type="caution">
    <text evidence="1">The sequence shown here is derived from an EMBL/GenBank/DDBJ whole genome shotgun (WGS) entry which is preliminary data.</text>
</comment>
<gene>
    <name evidence="1" type="ORF">LCGC14_0412290</name>
</gene>
<dbReference type="AlphaFoldDB" id="A0A0F9W2L5"/>
<name>A0A0F9W2L5_9ZZZZ</name>
<accession>A0A0F9W2L5</accession>
<protein>
    <submittedName>
        <fullName evidence="1">Uncharacterized protein</fullName>
    </submittedName>
</protein>
<dbReference type="EMBL" id="LAZR01000365">
    <property type="protein sequence ID" value="KKN72278.1"/>
    <property type="molecule type" value="Genomic_DNA"/>
</dbReference>
<reference evidence="1" key="1">
    <citation type="journal article" date="2015" name="Nature">
        <title>Complex archaea that bridge the gap between prokaryotes and eukaryotes.</title>
        <authorList>
            <person name="Spang A."/>
            <person name="Saw J.H."/>
            <person name="Jorgensen S.L."/>
            <person name="Zaremba-Niedzwiedzka K."/>
            <person name="Martijn J."/>
            <person name="Lind A.E."/>
            <person name="van Eijk R."/>
            <person name="Schleper C."/>
            <person name="Guy L."/>
            <person name="Ettema T.J."/>
        </authorList>
    </citation>
    <scope>NUCLEOTIDE SEQUENCE</scope>
</reference>
<proteinExistence type="predicted"/>
<organism evidence="1">
    <name type="scientific">marine sediment metagenome</name>
    <dbReference type="NCBI Taxonomy" id="412755"/>
    <lineage>
        <taxon>unclassified sequences</taxon>
        <taxon>metagenomes</taxon>
        <taxon>ecological metagenomes</taxon>
    </lineage>
</organism>
<sequence length="537" mass="55317">MKRILTFLIVAGIIAAAPSDLQAHWPRGTFAGGILEASVIIDTTHTEAFLVRKNADGGDIFTVDTQNENVAIGGQLLIDDGTAGAPGLAFESDPTKGFYSASGSIIGSVGGSGRFRILIDYLDLFKADGPRLRRLTPTNVVPTLNPLGNATALGLGAANALSLSLIADGVEGIRIAGAATPGEVSSVFGGNVVETITDATSAGDATLTKAGENFDVTCSAGDAVLIYGGSTAGDYGLYVIVTVTSPTVLTLDRVLVGGDVDVDFDVIADGVVIENSTDPLITRLRVPGNLYVGDDVLSVNTSTGTIGIGVTPHATRKLSVNGLIRLSQNSDAFTWGSAAATLRGDGGSGNGLYFRGAGNGTMLLEVIQNVQSVLSTGNFDFLNLSQRINQTGTAGYRGIFLNVTETGTGSGAKLLMDLQVDTNSKFTVSNTGETTIDGYTKLGSDAPVIKMKKLTGTSPAVGASATIAHGLNQSKIVGVQALVSNDTGNRIPPNFTSVASHEFDFFIDATNVYIYCIAGNSSSINGNAVVVLITYEE</sequence>